<evidence type="ECO:0000256" key="7">
    <source>
        <dbReference type="ARBA" id="ARBA00023303"/>
    </source>
</evidence>
<name>D6X0T0_TRICA</name>
<feature type="transmembrane region" description="Helical" evidence="9">
    <location>
        <begin position="108"/>
        <end position="132"/>
    </location>
</feature>
<dbReference type="HOGENOM" id="CLU_022504_5_0_1"/>
<reference evidence="11 12" key="2">
    <citation type="journal article" date="2010" name="Nucleic Acids Res.">
        <title>BeetleBase in 2010: revisions to provide comprehensive genomic information for Tribolium castaneum.</title>
        <authorList>
            <person name="Kim H.S."/>
            <person name="Murphy T."/>
            <person name="Xia J."/>
            <person name="Caragea D."/>
            <person name="Park Y."/>
            <person name="Beeman R.W."/>
            <person name="Lorenzen M.D."/>
            <person name="Butcher S."/>
            <person name="Manak J.R."/>
            <person name="Brown S.J."/>
        </authorList>
    </citation>
    <scope>GENOME REANNOTATION</scope>
    <source>
        <strain evidence="11 12">Georgia GA2</strain>
    </source>
</reference>
<feature type="transmembrane region" description="Helical" evidence="9">
    <location>
        <begin position="346"/>
        <end position="369"/>
    </location>
</feature>
<feature type="domain" description="Potassium channel" evidence="10">
    <location>
        <begin position="354"/>
        <end position="426"/>
    </location>
</feature>
<dbReference type="GO" id="GO:0022841">
    <property type="term" value="F:potassium ion leak channel activity"/>
    <property type="evidence" value="ECO:0000318"/>
    <property type="project" value="GO_Central"/>
</dbReference>
<dbReference type="KEGG" id="tca:100142617"/>
<dbReference type="PhylomeDB" id="D6X0T0"/>
<evidence type="ECO:0000256" key="4">
    <source>
        <dbReference type="ARBA" id="ARBA00022989"/>
    </source>
</evidence>
<sequence>METPNESTSVKSTSVKSLNPLKKQVDFAKARPHLIIPSPQECNRYPHQFTATAETAGLTPHPAYFKRQSVFIFDQLHGIKDLTKSGLGFGEKCAFWLYNKLKQWSRKWFTHTFLTLVLILYTIGGAFVFMAIEGAHENKQINESKVQAIDVRASRHRLIIDLRNLSLRMPLNSSDEEWTKEAQELFERHKEVLIENEQRKINKEKEEEKQWSFFNAIVYCGTVYTSIGYGHIFPKTTSGKVITIVYALIGLPLFLIALTDFGKLFTRCIKFFWSFVRRLYYTGSCRRARKTAHVEDIFKGAQKMYEIATFRRPSAVVDPEHLTSIQMETPVTPAISSFEIDDEFNLPISLAIFILVVYIFLGAVIYSVWENWEFFDAFYFVFISMTTIGFGDLVPKDPACMIVSIAYLVFGLALMSMCINVVQVKLSDTFKQASNKIGATIGITVAEDDGSVITVPPQNVELPQVHENTLSVIKQESSEITNSI</sequence>
<dbReference type="GO" id="GO:0071805">
    <property type="term" value="P:potassium ion transmembrane transport"/>
    <property type="evidence" value="ECO:0000318"/>
    <property type="project" value="GO_Central"/>
</dbReference>
<organism evidence="11 12">
    <name type="scientific">Tribolium castaneum</name>
    <name type="common">Red flour beetle</name>
    <dbReference type="NCBI Taxonomy" id="7070"/>
    <lineage>
        <taxon>Eukaryota</taxon>
        <taxon>Metazoa</taxon>
        <taxon>Ecdysozoa</taxon>
        <taxon>Arthropoda</taxon>
        <taxon>Hexapoda</taxon>
        <taxon>Insecta</taxon>
        <taxon>Pterygota</taxon>
        <taxon>Neoptera</taxon>
        <taxon>Endopterygota</taxon>
        <taxon>Coleoptera</taxon>
        <taxon>Polyphaga</taxon>
        <taxon>Cucujiformia</taxon>
        <taxon>Tenebrionidae</taxon>
        <taxon>Tenebrionidae incertae sedis</taxon>
        <taxon>Tribolium</taxon>
    </lineage>
</organism>
<dbReference type="EMBL" id="KQ971372">
    <property type="protein sequence ID" value="EFA09559.1"/>
    <property type="molecule type" value="Genomic_DNA"/>
</dbReference>
<feature type="transmembrane region" description="Helical" evidence="9">
    <location>
        <begin position="401"/>
        <end position="422"/>
    </location>
</feature>
<evidence type="ECO:0000256" key="5">
    <source>
        <dbReference type="ARBA" id="ARBA00023065"/>
    </source>
</evidence>
<keyword evidence="12" id="KW-1185">Reference proteome</keyword>
<dbReference type="GO" id="GO:0005886">
    <property type="term" value="C:plasma membrane"/>
    <property type="evidence" value="ECO:0000318"/>
    <property type="project" value="GO_Central"/>
</dbReference>
<keyword evidence="6 9" id="KW-0472">Membrane</keyword>
<dbReference type="InterPro" id="IPR013099">
    <property type="entry name" value="K_chnl_dom"/>
</dbReference>
<dbReference type="eggNOG" id="KOG1418">
    <property type="taxonomic scope" value="Eukaryota"/>
</dbReference>
<proteinExistence type="inferred from homology"/>
<dbReference type="InParanoid" id="D6X0T0"/>
<dbReference type="Gene3D" id="1.10.287.70">
    <property type="match status" value="1"/>
</dbReference>
<comment type="similarity">
    <text evidence="8">Belongs to the two pore domain potassium channel (TC 1.A.1.8) family.</text>
</comment>
<evidence type="ECO:0000256" key="1">
    <source>
        <dbReference type="ARBA" id="ARBA00004141"/>
    </source>
</evidence>
<reference evidence="11 12" key="1">
    <citation type="journal article" date="2008" name="Nature">
        <title>The genome of the model beetle and pest Tribolium castaneum.</title>
        <authorList>
            <consortium name="Tribolium Genome Sequencing Consortium"/>
            <person name="Richards S."/>
            <person name="Gibbs R.A."/>
            <person name="Weinstock G.M."/>
            <person name="Brown S.J."/>
            <person name="Denell R."/>
            <person name="Beeman R.W."/>
            <person name="Gibbs R."/>
            <person name="Beeman R.W."/>
            <person name="Brown S.J."/>
            <person name="Bucher G."/>
            <person name="Friedrich M."/>
            <person name="Grimmelikhuijzen C.J."/>
            <person name="Klingler M."/>
            <person name="Lorenzen M."/>
            <person name="Richards S."/>
            <person name="Roth S."/>
            <person name="Schroder R."/>
            <person name="Tautz D."/>
            <person name="Zdobnov E.M."/>
            <person name="Muzny D."/>
            <person name="Gibbs R.A."/>
            <person name="Weinstock G.M."/>
            <person name="Attaway T."/>
            <person name="Bell S."/>
            <person name="Buhay C.J."/>
            <person name="Chandrabose M.N."/>
            <person name="Chavez D."/>
            <person name="Clerk-Blankenburg K.P."/>
            <person name="Cree A."/>
            <person name="Dao M."/>
            <person name="Davis C."/>
            <person name="Chacko J."/>
            <person name="Dinh H."/>
            <person name="Dugan-Rocha S."/>
            <person name="Fowler G."/>
            <person name="Garner T.T."/>
            <person name="Garnes J."/>
            <person name="Gnirke A."/>
            <person name="Hawes A."/>
            <person name="Hernandez J."/>
            <person name="Hines S."/>
            <person name="Holder M."/>
            <person name="Hume J."/>
            <person name="Jhangiani S.N."/>
            <person name="Joshi V."/>
            <person name="Khan Z.M."/>
            <person name="Jackson L."/>
            <person name="Kovar C."/>
            <person name="Kowis A."/>
            <person name="Lee S."/>
            <person name="Lewis L.R."/>
            <person name="Margolis J."/>
            <person name="Morgan M."/>
            <person name="Nazareth L.V."/>
            <person name="Nguyen N."/>
            <person name="Okwuonu G."/>
            <person name="Parker D."/>
            <person name="Richards S."/>
            <person name="Ruiz S.J."/>
            <person name="Santibanez J."/>
            <person name="Savard J."/>
            <person name="Scherer S.E."/>
            <person name="Schneider B."/>
            <person name="Sodergren E."/>
            <person name="Tautz D."/>
            <person name="Vattahil S."/>
            <person name="Villasana D."/>
            <person name="White C.S."/>
            <person name="Wright R."/>
            <person name="Park Y."/>
            <person name="Beeman R.W."/>
            <person name="Lord J."/>
            <person name="Oppert B."/>
            <person name="Lorenzen M."/>
            <person name="Brown S."/>
            <person name="Wang L."/>
            <person name="Savard J."/>
            <person name="Tautz D."/>
            <person name="Richards S."/>
            <person name="Weinstock G."/>
            <person name="Gibbs R.A."/>
            <person name="Liu Y."/>
            <person name="Worley K."/>
            <person name="Weinstock G."/>
            <person name="Elsik C.G."/>
            <person name="Reese J.T."/>
            <person name="Elhaik E."/>
            <person name="Landan G."/>
            <person name="Graur D."/>
            <person name="Arensburger P."/>
            <person name="Atkinson P."/>
            <person name="Beeman R.W."/>
            <person name="Beidler J."/>
            <person name="Brown S.J."/>
            <person name="Demuth J.P."/>
            <person name="Drury D.W."/>
            <person name="Du Y.Z."/>
            <person name="Fujiwara H."/>
            <person name="Lorenzen M."/>
            <person name="Maselli V."/>
            <person name="Osanai M."/>
            <person name="Park Y."/>
            <person name="Robertson H.M."/>
            <person name="Tu Z."/>
            <person name="Wang J.J."/>
            <person name="Wang S."/>
            <person name="Richards S."/>
            <person name="Song H."/>
            <person name="Zhang L."/>
            <person name="Sodergren E."/>
            <person name="Werner D."/>
            <person name="Stanke M."/>
            <person name="Morgenstern B."/>
            <person name="Solovyev V."/>
            <person name="Kosarev P."/>
            <person name="Brown G."/>
            <person name="Chen H.C."/>
            <person name="Ermolaeva O."/>
            <person name="Hlavina W."/>
            <person name="Kapustin Y."/>
            <person name="Kiryutin B."/>
            <person name="Kitts P."/>
            <person name="Maglott D."/>
            <person name="Pruitt K."/>
            <person name="Sapojnikov V."/>
            <person name="Souvorov A."/>
            <person name="Mackey A.J."/>
            <person name="Waterhouse R.M."/>
            <person name="Wyder S."/>
            <person name="Zdobnov E.M."/>
            <person name="Zdobnov E.M."/>
            <person name="Wyder S."/>
            <person name="Kriventseva E.V."/>
            <person name="Kadowaki T."/>
            <person name="Bork P."/>
            <person name="Aranda M."/>
            <person name="Bao R."/>
            <person name="Beermann A."/>
            <person name="Berns N."/>
            <person name="Bolognesi R."/>
            <person name="Bonneton F."/>
            <person name="Bopp D."/>
            <person name="Brown S.J."/>
            <person name="Bucher G."/>
            <person name="Butts T."/>
            <person name="Chaumot A."/>
            <person name="Denell R.E."/>
            <person name="Ferrier D.E."/>
            <person name="Friedrich M."/>
            <person name="Gordon C.M."/>
            <person name="Jindra M."/>
            <person name="Klingler M."/>
            <person name="Lan Q."/>
            <person name="Lattorff H.M."/>
            <person name="Laudet V."/>
            <person name="von Levetsow C."/>
            <person name="Liu Z."/>
            <person name="Lutz R."/>
            <person name="Lynch J.A."/>
            <person name="da Fonseca R.N."/>
            <person name="Posnien N."/>
            <person name="Reuter R."/>
            <person name="Roth S."/>
            <person name="Savard J."/>
            <person name="Schinko J.B."/>
            <person name="Schmitt C."/>
            <person name="Schoppmeier M."/>
            <person name="Schroder R."/>
            <person name="Shippy T.D."/>
            <person name="Simonnet F."/>
            <person name="Marques-Souza H."/>
            <person name="Tautz D."/>
            <person name="Tomoyasu Y."/>
            <person name="Trauner J."/>
            <person name="Van der Zee M."/>
            <person name="Vervoort M."/>
            <person name="Wittkopp N."/>
            <person name="Wimmer E.A."/>
            <person name="Yang X."/>
            <person name="Jones A.K."/>
            <person name="Sattelle D.B."/>
            <person name="Ebert P.R."/>
            <person name="Nelson D."/>
            <person name="Scott J.G."/>
            <person name="Beeman R.W."/>
            <person name="Muthukrishnan S."/>
            <person name="Kramer K.J."/>
            <person name="Arakane Y."/>
            <person name="Beeman R.W."/>
            <person name="Zhu Q."/>
            <person name="Hogenkamp D."/>
            <person name="Dixit R."/>
            <person name="Oppert B."/>
            <person name="Jiang H."/>
            <person name="Zou Z."/>
            <person name="Marshall J."/>
            <person name="Elpidina E."/>
            <person name="Vinokurov K."/>
            <person name="Oppert C."/>
            <person name="Zou Z."/>
            <person name="Evans J."/>
            <person name="Lu Z."/>
            <person name="Zhao P."/>
            <person name="Sumathipala N."/>
            <person name="Altincicek B."/>
            <person name="Vilcinskas A."/>
            <person name="Williams M."/>
            <person name="Hultmark D."/>
            <person name="Hetru C."/>
            <person name="Jiang H."/>
            <person name="Grimmelikhuijzen C.J."/>
            <person name="Hauser F."/>
            <person name="Cazzamali G."/>
            <person name="Williamson M."/>
            <person name="Park Y."/>
            <person name="Li B."/>
            <person name="Tanaka Y."/>
            <person name="Predel R."/>
            <person name="Neupert S."/>
            <person name="Schachtner J."/>
            <person name="Verleyen P."/>
            <person name="Raible F."/>
            <person name="Bork P."/>
            <person name="Friedrich M."/>
            <person name="Walden K.K."/>
            <person name="Robertson H.M."/>
            <person name="Angeli S."/>
            <person name="Foret S."/>
            <person name="Bucher G."/>
            <person name="Schuetz S."/>
            <person name="Maleszka R."/>
            <person name="Wimmer E.A."/>
            <person name="Beeman R.W."/>
            <person name="Lorenzen M."/>
            <person name="Tomoyasu Y."/>
            <person name="Miller S.C."/>
            <person name="Grossmann D."/>
            <person name="Bucher G."/>
        </authorList>
    </citation>
    <scope>NUCLEOTIDE SEQUENCE [LARGE SCALE GENOMIC DNA]</scope>
    <source>
        <strain evidence="11 12">Georgia GA2</strain>
    </source>
</reference>
<dbReference type="PRINTS" id="PR01333">
    <property type="entry name" value="2POREKCHANEL"/>
</dbReference>
<keyword evidence="2 8" id="KW-0813">Transport</keyword>
<dbReference type="Pfam" id="PF07885">
    <property type="entry name" value="Ion_trans_2"/>
    <property type="match status" value="2"/>
</dbReference>
<dbReference type="AlphaFoldDB" id="D6X0T0"/>
<gene>
    <name evidence="11" type="primary">AUGUSTUS-3.0.2_11671</name>
    <name evidence="11" type="ORF">TcasGA2_TC011671</name>
</gene>
<feature type="domain" description="Potassium channel" evidence="10">
    <location>
        <begin position="207"/>
        <end position="266"/>
    </location>
</feature>
<accession>D6X0T0</accession>
<keyword evidence="5 8" id="KW-0406">Ion transport</keyword>
<comment type="subcellular location">
    <subcellularLocation>
        <location evidence="1">Membrane</location>
        <topology evidence="1">Multi-pass membrane protein</topology>
    </subcellularLocation>
</comment>
<evidence type="ECO:0000256" key="6">
    <source>
        <dbReference type="ARBA" id="ARBA00023136"/>
    </source>
</evidence>
<evidence type="ECO:0000313" key="12">
    <source>
        <dbReference type="Proteomes" id="UP000007266"/>
    </source>
</evidence>
<dbReference type="Proteomes" id="UP000007266">
    <property type="component" value="Linkage group 9"/>
</dbReference>
<evidence type="ECO:0000256" key="2">
    <source>
        <dbReference type="ARBA" id="ARBA00022448"/>
    </source>
</evidence>
<feature type="transmembrane region" description="Helical" evidence="9">
    <location>
        <begin position="213"/>
        <end position="232"/>
    </location>
</feature>
<evidence type="ECO:0000259" key="10">
    <source>
        <dbReference type="Pfam" id="PF07885"/>
    </source>
</evidence>
<dbReference type="PANTHER" id="PTHR11003:SF335">
    <property type="entry name" value="POTASSIUM CHANNEL DOMAIN-CONTAINING PROTEIN"/>
    <property type="match status" value="1"/>
</dbReference>
<keyword evidence="4 9" id="KW-1133">Transmembrane helix</keyword>
<evidence type="ECO:0000256" key="8">
    <source>
        <dbReference type="RuleBase" id="RU003857"/>
    </source>
</evidence>
<dbReference type="GO" id="GO:0015271">
    <property type="term" value="F:outward rectifier potassium channel activity"/>
    <property type="evidence" value="ECO:0000318"/>
    <property type="project" value="GO_Central"/>
</dbReference>
<keyword evidence="3 8" id="KW-0812">Transmembrane</keyword>
<evidence type="ECO:0000256" key="9">
    <source>
        <dbReference type="SAM" id="Phobius"/>
    </source>
</evidence>
<dbReference type="SUPFAM" id="SSF81324">
    <property type="entry name" value="Voltage-gated potassium channels"/>
    <property type="match status" value="2"/>
</dbReference>
<keyword evidence="7 8" id="KW-0407">Ion channel</keyword>
<evidence type="ECO:0000256" key="3">
    <source>
        <dbReference type="ARBA" id="ARBA00022692"/>
    </source>
</evidence>
<protein>
    <submittedName>
        <fullName evidence="11">TWiK family of potassium channels protein 18-like Protein</fullName>
    </submittedName>
</protein>
<dbReference type="OMA" id="GRCGKHK"/>
<dbReference type="InterPro" id="IPR003280">
    <property type="entry name" value="2pore_dom_K_chnl"/>
</dbReference>
<dbReference type="OrthoDB" id="297496at2759"/>
<dbReference type="PANTHER" id="PTHR11003">
    <property type="entry name" value="POTASSIUM CHANNEL, SUBFAMILY K"/>
    <property type="match status" value="1"/>
</dbReference>
<evidence type="ECO:0000313" key="11">
    <source>
        <dbReference type="EMBL" id="EFA09559.1"/>
    </source>
</evidence>
<feature type="transmembrane region" description="Helical" evidence="9">
    <location>
        <begin position="244"/>
        <end position="265"/>
    </location>
</feature>